<evidence type="ECO:0000256" key="2">
    <source>
        <dbReference type="ARBA" id="ARBA00008064"/>
    </source>
</evidence>
<feature type="domain" description="PapC-like C-terminal" evidence="11">
    <location>
        <begin position="739"/>
        <end position="796"/>
    </location>
</feature>
<name>A0ABZ2RDW3_ECTME</name>
<dbReference type="Gene3D" id="2.60.40.2070">
    <property type="match status" value="1"/>
</dbReference>
<dbReference type="Gene3D" id="3.10.20.410">
    <property type="match status" value="1"/>
</dbReference>
<gene>
    <name evidence="13" type="ORF">WG219_12790</name>
</gene>
<evidence type="ECO:0000256" key="1">
    <source>
        <dbReference type="ARBA" id="ARBA00004571"/>
    </source>
</evidence>
<dbReference type="InterPro" id="IPR025949">
    <property type="entry name" value="PapC-like_C"/>
</dbReference>
<reference evidence="13 14" key="1">
    <citation type="submission" date="2024-03" db="EMBL/GenBank/DDBJ databases">
        <title>Complete genome of BD2.</title>
        <authorList>
            <person name="Cao G."/>
        </authorList>
    </citation>
    <scope>NUCLEOTIDE SEQUENCE [LARGE SCALE GENOMIC DNA]</scope>
    <source>
        <strain evidence="13 14">BD2</strain>
    </source>
</reference>
<dbReference type="Pfam" id="PF13954">
    <property type="entry name" value="PapC_N"/>
    <property type="match status" value="1"/>
</dbReference>
<evidence type="ECO:0000256" key="9">
    <source>
        <dbReference type="ARBA" id="ARBA00023237"/>
    </source>
</evidence>
<protein>
    <submittedName>
        <fullName evidence="13">Fimbria/pilus outer membrane usher protein</fullName>
    </submittedName>
</protein>
<keyword evidence="8" id="KW-0472">Membrane</keyword>
<keyword evidence="9" id="KW-0998">Cell outer membrane</keyword>
<accession>A0ABZ2RDW3</accession>
<evidence type="ECO:0000313" key="13">
    <source>
        <dbReference type="EMBL" id="WXL24213.1"/>
    </source>
</evidence>
<organism evidence="13 14">
    <name type="scientific">Ectopseudomonas mendocina</name>
    <name type="common">Pseudomonas mendocina</name>
    <dbReference type="NCBI Taxonomy" id="300"/>
    <lineage>
        <taxon>Bacteria</taxon>
        <taxon>Pseudomonadati</taxon>
        <taxon>Pseudomonadota</taxon>
        <taxon>Gammaproteobacteria</taxon>
        <taxon>Pseudomonadales</taxon>
        <taxon>Pseudomonadaceae</taxon>
        <taxon>Ectopseudomonas</taxon>
    </lineage>
</organism>
<evidence type="ECO:0000256" key="5">
    <source>
        <dbReference type="ARBA" id="ARBA00022558"/>
    </source>
</evidence>
<evidence type="ECO:0000313" key="14">
    <source>
        <dbReference type="Proteomes" id="UP001476583"/>
    </source>
</evidence>
<comment type="similarity">
    <text evidence="2">Belongs to the fimbrial export usher family.</text>
</comment>
<feature type="chain" id="PRO_5046331776" evidence="10">
    <location>
        <begin position="22"/>
        <end position="815"/>
    </location>
</feature>
<comment type="subcellular location">
    <subcellularLocation>
        <location evidence="1">Cell outer membrane</location>
        <topology evidence="1">Multi-pass membrane protein</topology>
    </subcellularLocation>
</comment>
<evidence type="ECO:0000259" key="12">
    <source>
        <dbReference type="Pfam" id="PF13954"/>
    </source>
</evidence>
<dbReference type="Pfam" id="PF00577">
    <property type="entry name" value="Usher"/>
    <property type="match status" value="1"/>
</dbReference>
<dbReference type="Pfam" id="PF13953">
    <property type="entry name" value="PapC_C"/>
    <property type="match status" value="1"/>
</dbReference>
<dbReference type="InterPro" id="IPR037224">
    <property type="entry name" value="PapC_N_sf"/>
</dbReference>
<dbReference type="EMBL" id="CP148074">
    <property type="protein sequence ID" value="WXL24213.1"/>
    <property type="molecule type" value="Genomic_DNA"/>
</dbReference>
<keyword evidence="7 10" id="KW-0732">Signal</keyword>
<dbReference type="InterPro" id="IPR042186">
    <property type="entry name" value="FimD_plug_dom"/>
</dbReference>
<evidence type="ECO:0000256" key="7">
    <source>
        <dbReference type="ARBA" id="ARBA00022729"/>
    </source>
</evidence>
<dbReference type="PANTHER" id="PTHR30451:SF21">
    <property type="entry name" value="FIMBRIAL USHER DOMAIN-CONTAINING PROTEIN YDET-RELATED"/>
    <property type="match status" value="1"/>
</dbReference>
<sequence length="815" mass="88341">MIRRECFFLCFLSIAAPSVVALEFNSEFLNIDNDTNVSLDKFSRGKYTAPGSYLLDIVVNKRSYGSESIEFKSNGEGLETYPCLRLNLISKFGLKSSLLELLPYYQDTDCIRLDSIDSAKVNYQAGLARLSISLPQVSFEYDDPSYMPPAAWSDGIDGALLDYRVIANHRHSTGAGSSGESNSLQSYGTAGLNIGAWRIRADYQAQKESGSYSSTFNDKTLQLNRFYAYRALPSIRSKFTFGEDYLNSDVFDTFALKGATLSSDERMLPLRLRGYAPLISGHAQTNATVTVSQDDRVLYSTTVTPGEFSIQDLDSSVQGVLDVTVKEEDGTEQTFTVATATVPFLAREDELRYKISVGQPRLTGGGIEPNFISSELAYGLPMEVTLYGGVLAADDYLSSALGIGKDLGPFGALSVDVTNARAKLYWSDELTEGNSYRINYSKRFDAIGTDLRFLGYRFSEKSFTNFSQFVGSPDSYSMNSGKQRYSITLAKNFPWMSASFSYDHSTYWDAPTNNRFGLTLARRVSIAGLHNLNVHLSAYQTRNALNDDTQVYLGLSLPLGEGAVVSSNMQHTGSGDPGATLGYSYDDGRGINYQVHGTVGEQRSASANVSKRTANYRVNASATTDGSTYRSVTASVNSSVVLTSHGVMSHANGSNGDTRLLASTDGVEGVAFAGLARTNSKGHVVVDGIPSFQAYEARVNVNELPLNVDVANPIQRMTLTEGAIGHASFAAGRGYNAFIEVLQEGGDFVPFGASVQDAVTNREVGIVGEQGVTYLLGVKAGADLIVRWGDGQNCKLAELPESEIVTNVAKSVLCL</sequence>
<dbReference type="InterPro" id="IPR025885">
    <property type="entry name" value="PapC_N"/>
</dbReference>
<evidence type="ECO:0000256" key="4">
    <source>
        <dbReference type="ARBA" id="ARBA00022452"/>
    </source>
</evidence>
<dbReference type="Gene3D" id="2.60.40.2610">
    <property type="entry name" value="Outer membrane usher protein FimD, plug domain"/>
    <property type="match status" value="1"/>
</dbReference>
<evidence type="ECO:0000259" key="11">
    <source>
        <dbReference type="Pfam" id="PF13953"/>
    </source>
</evidence>
<feature type="domain" description="PapC N-terminal" evidence="12">
    <location>
        <begin position="23"/>
        <end position="165"/>
    </location>
</feature>
<keyword evidence="5" id="KW-1029">Fimbrium biogenesis</keyword>
<keyword evidence="6" id="KW-0812">Transmembrane</keyword>
<dbReference type="InterPro" id="IPR000015">
    <property type="entry name" value="Fimb_usher"/>
</dbReference>
<evidence type="ECO:0000256" key="8">
    <source>
        <dbReference type="ARBA" id="ARBA00023136"/>
    </source>
</evidence>
<dbReference type="PANTHER" id="PTHR30451">
    <property type="entry name" value="OUTER MEMBRANE USHER PROTEIN"/>
    <property type="match status" value="1"/>
</dbReference>
<dbReference type="SUPFAM" id="SSF141729">
    <property type="entry name" value="FimD N-terminal domain-like"/>
    <property type="match status" value="1"/>
</dbReference>
<keyword evidence="14" id="KW-1185">Reference proteome</keyword>
<keyword evidence="4" id="KW-1134">Transmembrane beta strand</keyword>
<evidence type="ECO:0000256" key="3">
    <source>
        <dbReference type="ARBA" id="ARBA00022448"/>
    </source>
</evidence>
<evidence type="ECO:0000256" key="10">
    <source>
        <dbReference type="SAM" id="SignalP"/>
    </source>
</evidence>
<dbReference type="InterPro" id="IPR043142">
    <property type="entry name" value="PapC-like_C_sf"/>
</dbReference>
<dbReference type="Gene3D" id="2.60.40.3110">
    <property type="match status" value="1"/>
</dbReference>
<feature type="signal peptide" evidence="10">
    <location>
        <begin position="1"/>
        <end position="21"/>
    </location>
</feature>
<proteinExistence type="inferred from homology"/>
<evidence type="ECO:0000256" key="6">
    <source>
        <dbReference type="ARBA" id="ARBA00022692"/>
    </source>
</evidence>
<keyword evidence="3" id="KW-0813">Transport</keyword>
<dbReference type="Proteomes" id="UP001476583">
    <property type="component" value="Chromosome"/>
</dbReference>